<dbReference type="Proteomes" id="UP000297703">
    <property type="component" value="Unassembled WGS sequence"/>
</dbReference>
<protein>
    <submittedName>
        <fullName evidence="1">Potassium voltage-gated channel subfamily KQT member 5</fullName>
    </submittedName>
</protein>
<reference evidence="1 2" key="1">
    <citation type="submission" date="2019-04" db="EMBL/GenBank/DDBJ databases">
        <title>Draft genome of the big-headed turtle Platysternon megacephalum.</title>
        <authorList>
            <person name="Gong S."/>
        </authorList>
    </citation>
    <scope>NUCLEOTIDE SEQUENCE [LARGE SCALE GENOMIC DNA]</scope>
    <source>
        <strain evidence="1">DO16091913</strain>
        <tissue evidence="1">Muscle</tissue>
    </source>
</reference>
<comment type="caution">
    <text evidence="1">The sequence shown here is derived from an EMBL/GenBank/DDBJ whole genome shotgun (WGS) entry which is preliminary data.</text>
</comment>
<proteinExistence type="predicted"/>
<name>A0A4D9F3R3_9SAUR</name>
<evidence type="ECO:0000313" key="1">
    <source>
        <dbReference type="EMBL" id="TFK12810.1"/>
    </source>
</evidence>
<organism evidence="1 2">
    <name type="scientific">Platysternon megacephalum</name>
    <name type="common">big-headed turtle</name>
    <dbReference type="NCBI Taxonomy" id="55544"/>
    <lineage>
        <taxon>Eukaryota</taxon>
        <taxon>Metazoa</taxon>
        <taxon>Chordata</taxon>
        <taxon>Craniata</taxon>
        <taxon>Vertebrata</taxon>
        <taxon>Euteleostomi</taxon>
        <taxon>Archelosauria</taxon>
        <taxon>Testudinata</taxon>
        <taxon>Testudines</taxon>
        <taxon>Cryptodira</taxon>
        <taxon>Durocryptodira</taxon>
        <taxon>Testudinoidea</taxon>
        <taxon>Platysternidae</taxon>
        <taxon>Platysternon</taxon>
    </lineage>
</organism>
<gene>
    <name evidence="1" type="ORF">DR999_PMT03638</name>
</gene>
<keyword evidence="2" id="KW-1185">Reference proteome</keyword>
<dbReference type="AlphaFoldDB" id="A0A4D9F3R3"/>
<sequence length="123" mass="12541">MERGGCCPSQFIPTPAALSGVQTEWGGGICPPPSVQMEGPSLSALSPPAPLLGEEGVRGISPLLSAPLPPQGGDKRGHLPLTDWCCPPTFTQVGTGGCVCHPLSVPAGKGKRGLALLWVLFCS</sequence>
<accession>A0A4D9F3R3</accession>
<dbReference type="EMBL" id="QXTE01000018">
    <property type="protein sequence ID" value="TFK12810.1"/>
    <property type="molecule type" value="Genomic_DNA"/>
</dbReference>
<evidence type="ECO:0000313" key="2">
    <source>
        <dbReference type="Proteomes" id="UP000297703"/>
    </source>
</evidence>
<reference evidence="1 2" key="2">
    <citation type="submission" date="2019-04" db="EMBL/GenBank/DDBJ databases">
        <title>The genome sequence of big-headed turtle.</title>
        <authorList>
            <person name="Gong S."/>
        </authorList>
    </citation>
    <scope>NUCLEOTIDE SEQUENCE [LARGE SCALE GENOMIC DNA]</scope>
    <source>
        <strain evidence="1">DO16091913</strain>
        <tissue evidence="1">Muscle</tissue>
    </source>
</reference>